<comment type="caution">
    <text evidence="5">The sequence shown here is derived from an EMBL/GenBank/DDBJ whole genome shotgun (WGS) entry which is preliminary data.</text>
</comment>
<dbReference type="Pfam" id="PF05544">
    <property type="entry name" value="Pro_racemase"/>
    <property type="match status" value="1"/>
</dbReference>
<dbReference type="PANTHER" id="PTHR33442">
    <property type="entry name" value="TRANS-3-HYDROXY-L-PROLINE DEHYDRATASE"/>
    <property type="match status" value="1"/>
</dbReference>
<gene>
    <name evidence="5" type="ORF">F5878DRAFT_35939</name>
</gene>
<evidence type="ECO:0000313" key="6">
    <source>
        <dbReference type="Proteomes" id="UP001163846"/>
    </source>
</evidence>
<dbReference type="GO" id="GO:0050346">
    <property type="term" value="F:trans-L-3-hydroxyproline dehydratase activity"/>
    <property type="evidence" value="ECO:0007669"/>
    <property type="project" value="UniProtKB-EC"/>
</dbReference>
<name>A0AA38UN10_9AGAR</name>
<comment type="catalytic activity">
    <reaction evidence="1">
        <text>trans-3-hydroxy-L-proline = 1-pyrroline-2-carboxylate + H2O</text>
        <dbReference type="Rhea" id="RHEA:10320"/>
        <dbReference type="ChEBI" id="CHEBI:15377"/>
        <dbReference type="ChEBI" id="CHEBI:39785"/>
        <dbReference type="ChEBI" id="CHEBI:57938"/>
        <dbReference type="EC" id="4.2.1.77"/>
    </reaction>
</comment>
<sequence length="490" mass="54041">MDVFQALANQQTVIRTVDMHTSGEPTRIIISGFPDLKGSTLLDKRRYASENPEVDRVRKWLMLEPRGHPGMYGAILVKETELTRSGEADIGVLFCHNEGYSTMCGHATIALGRFLIDTWDLDVFPQRPFLQQVTSSAGSSGPEARANENVTIIRLHVPCGVVTVSVPTPNRNTEPGLHKPVRFKSVPCFVPSTPSSSSSAQLPHTITVTVPRELAWPRLIAKHRSHIHDTEGPIQIHLNISYGGAFYALVSSSELGFPSLRVRSTSEDSSTSSSSSPNSVLKELEESAQILRVLLEQDPNARKAFSSDRVDPDVRFLYGVTIIDSSESAVEEKPRQDEGKSSSYESEEVPDQNENENEKKIIWICFFGSPSSSSNLAPGGGSQIDRSPTGSCVSAHVPLAIQQHKFRMGEWCTYESFLSVQFPGNGFRGRAVERVPRWGGRIEGSVEEYEYIIEVEGYAYYTGSANFVVPEGWRDTMGGGFEVKLPSELV</sequence>
<dbReference type="InterPro" id="IPR008794">
    <property type="entry name" value="Pro_racemase_fam"/>
</dbReference>
<proteinExistence type="inferred from homology"/>
<keyword evidence="6" id="KW-1185">Reference proteome</keyword>
<protein>
    <recommendedName>
        <fullName evidence="3">trans-L-3-hydroxyproline dehydratase</fullName>
        <ecNumber evidence="3">4.2.1.77</ecNumber>
    </recommendedName>
</protein>
<dbReference type="EMBL" id="MU805946">
    <property type="protein sequence ID" value="KAJ3844787.1"/>
    <property type="molecule type" value="Genomic_DNA"/>
</dbReference>
<organism evidence="5 6">
    <name type="scientific">Lentinula raphanica</name>
    <dbReference type="NCBI Taxonomy" id="153919"/>
    <lineage>
        <taxon>Eukaryota</taxon>
        <taxon>Fungi</taxon>
        <taxon>Dikarya</taxon>
        <taxon>Basidiomycota</taxon>
        <taxon>Agaricomycotina</taxon>
        <taxon>Agaricomycetes</taxon>
        <taxon>Agaricomycetidae</taxon>
        <taxon>Agaricales</taxon>
        <taxon>Marasmiineae</taxon>
        <taxon>Omphalotaceae</taxon>
        <taxon>Lentinula</taxon>
    </lineage>
</organism>
<comment type="similarity">
    <text evidence="2">Belongs to the proline racemase family.</text>
</comment>
<evidence type="ECO:0000256" key="1">
    <source>
        <dbReference type="ARBA" id="ARBA00001148"/>
    </source>
</evidence>
<dbReference type="PANTHER" id="PTHR33442:SF1">
    <property type="entry name" value="TRANS-3-HYDROXY-L-PROLINE DEHYDRATASE"/>
    <property type="match status" value="1"/>
</dbReference>
<feature type="compositionally biased region" description="Basic and acidic residues" evidence="4">
    <location>
        <begin position="330"/>
        <end position="340"/>
    </location>
</feature>
<feature type="region of interest" description="Disordered" evidence="4">
    <location>
        <begin position="328"/>
        <end position="355"/>
    </location>
</feature>
<accession>A0AA38UN10</accession>
<evidence type="ECO:0000313" key="5">
    <source>
        <dbReference type="EMBL" id="KAJ3844787.1"/>
    </source>
</evidence>
<dbReference type="SUPFAM" id="SSF54506">
    <property type="entry name" value="Diaminopimelate epimerase-like"/>
    <property type="match status" value="2"/>
</dbReference>
<evidence type="ECO:0000256" key="2">
    <source>
        <dbReference type="ARBA" id="ARBA00007529"/>
    </source>
</evidence>
<feature type="compositionally biased region" description="Acidic residues" evidence="4">
    <location>
        <begin position="345"/>
        <end position="355"/>
    </location>
</feature>
<reference evidence="5" key="1">
    <citation type="submission" date="2022-08" db="EMBL/GenBank/DDBJ databases">
        <authorList>
            <consortium name="DOE Joint Genome Institute"/>
            <person name="Min B."/>
            <person name="Riley R."/>
            <person name="Sierra-Patev S."/>
            <person name="Naranjo-Ortiz M."/>
            <person name="Looney B."/>
            <person name="Konkel Z."/>
            <person name="Slot J.C."/>
            <person name="Sakamoto Y."/>
            <person name="Steenwyk J.L."/>
            <person name="Rokas A."/>
            <person name="Carro J."/>
            <person name="Camarero S."/>
            <person name="Ferreira P."/>
            <person name="Molpeceres G."/>
            <person name="Ruiz-Duenas F.J."/>
            <person name="Serrano A."/>
            <person name="Henrissat B."/>
            <person name="Drula E."/>
            <person name="Hughes K.W."/>
            <person name="Mata J.L."/>
            <person name="Ishikawa N.K."/>
            <person name="Vargas-Isla R."/>
            <person name="Ushijima S."/>
            <person name="Smith C.A."/>
            <person name="Ahrendt S."/>
            <person name="Andreopoulos W."/>
            <person name="He G."/>
            <person name="Labutti K."/>
            <person name="Lipzen A."/>
            <person name="Ng V."/>
            <person name="Sandor L."/>
            <person name="Barry K."/>
            <person name="Martinez A.T."/>
            <person name="Xiao Y."/>
            <person name="Gibbons J.G."/>
            <person name="Terashima K."/>
            <person name="Hibbett D.S."/>
            <person name="Grigoriev I.V."/>
        </authorList>
    </citation>
    <scope>NUCLEOTIDE SEQUENCE</scope>
    <source>
        <strain evidence="5">TFB9207</strain>
    </source>
</reference>
<dbReference type="AlphaFoldDB" id="A0AA38UN10"/>
<dbReference type="Proteomes" id="UP001163846">
    <property type="component" value="Unassembled WGS sequence"/>
</dbReference>
<dbReference type="Gene3D" id="3.10.310.10">
    <property type="entry name" value="Diaminopimelate Epimerase, Chain A, domain 1"/>
    <property type="match status" value="2"/>
</dbReference>
<evidence type="ECO:0000256" key="3">
    <source>
        <dbReference type="ARBA" id="ARBA00013105"/>
    </source>
</evidence>
<dbReference type="EC" id="4.2.1.77" evidence="3"/>
<evidence type="ECO:0000256" key="4">
    <source>
        <dbReference type="SAM" id="MobiDB-lite"/>
    </source>
</evidence>